<keyword evidence="2" id="KW-1185">Reference proteome</keyword>
<organism evidence="1 2">
    <name type="scientific">Dendrolimus kikuchii</name>
    <dbReference type="NCBI Taxonomy" id="765133"/>
    <lineage>
        <taxon>Eukaryota</taxon>
        <taxon>Metazoa</taxon>
        <taxon>Ecdysozoa</taxon>
        <taxon>Arthropoda</taxon>
        <taxon>Hexapoda</taxon>
        <taxon>Insecta</taxon>
        <taxon>Pterygota</taxon>
        <taxon>Neoptera</taxon>
        <taxon>Endopterygota</taxon>
        <taxon>Lepidoptera</taxon>
        <taxon>Glossata</taxon>
        <taxon>Ditrysia</taxon>
        <taxon>Bombycoidea</taxon>
        <taxon>Lasiocampidae</taxon>
        <taxon>Dendrolimus</taxon>
    </lineage>
</organism>
<dbReference type="EMBL" id="CM034409">
    <property type="protein sequence ID" value="KAJ0171707.1"/>
    <property type="molecule type" value="Genomic_DNA"/>
</dbReference>
<accession>A0ACC1CJF0</accession>
<reference evidence="1 2" key="1">
    <citation type="journal article" date="2021" name="Front. Genet.">
        <title>Chromosome-Level Genome Assembly Reveals Significant Gene Expansion in the Toll and IMD Signaling Pathways of Dendrolimus kikuchii.</title>
        <authorList>
            <person name="Zhou J."/>
            <person name="Wu P."/>
            <person name="Xiong Z."/>
            <person name="Liu N."/>
            <person name="Zhao N."/>
            <person name="Ji M."/>
            <person name="Qiu Y."/>
            <person name="Yang B."/>
        </authorList>
    </citation>
    <scope>NUCLEOTIDE SEQUENCE [LARGE SCALE GENOMIC DNA]</scope>
    <source>
        <strain evidence="1">Ann1</strain>
    </source>
</reference>
<evidence type="ECO:0000313" key="2">
    <source>
        <dbReference type="Proteomes" id="UP000824533"/>
    </source>
</evidence>
<gene>
    <name evidence="1" type="ORF">K1T71_012470</name>
</gene>
<protein>
    <submittedName>
        <fullName evidence="1">Uncharacterized protein</fullName>
    </submittedName>
</protein>
<sequence>MISIYYLTVVLATYVCVVNGQLMGNTTSGGNCECIPLYNCEPLLKLVQNPRRTPQESQLLENSKCGQSTFTSLVCCPAECTTPEGNVGKCVDIYSCPHLANRLRTPVSQATIMYFRKTICNGSTPHSVCCGPAPLPAAITPPSTTTTLPPITSNPGKILINMNERCSAQRSSVPPDPSTHCCGYESTVVTRIIGGNATTISMYPWLGIIEYERINPGNIFLCGGTLISARYFLTAAHCIAGFMITNIGTPKVVRLGEHDTDNPGKDCMIADGGGNYCTNGEVRINIETLIPHPEFNLRIPKDDIGLIKLVSMAPFTDFIRPICLPTSESDITLNPPPPEQFTLYTAGWGATEYAKFSNVKRHIDLPYVGPQECQEAYRRSYIRINMDGKMCAGGIAGKDSCKGDSGGPLMYQNGLMHEVLGVVNAGLGCGLDGIPGLYAKVFSYREWINTTIQNNL</sequence>
<name>A0ACC1CJF0_9NEOP</name>
<comment type="caution">
    <text evidence="1">The sequence shown here is derived from an EMBL/GenBank/DDBJ whole genome shotgun (WGS) entry which is preliminary data.</text>
</comment>
<dbReference type="Proteomes" id="UP000824533">
    <property type="component" value="Linkage Group LG23"/>
</dbReference>
<proteinExistence type="predicted"/>
<evidence type="ECO:0000313" key="1">
    <source>
        <dbReference type="EMBL" id="KAJ0171707.1"/>
    </source>
</evidence>